<dbReference type="Gene3D" id="1.10.1420.10">
    <property type="match status" value="2"/>
</dbReference>
<dbReference type="SUPFAM" id="SSF48334">
    <property type="entry name" value="DNA repair protein MutS, domain III"/>
    <property type="match status" value="1"/>
</dbReference>
<keyword evidence="5 9" id="KW-0067">ATP-binding</keyword>
<dbReference type="PANTHER" id="PTHR11361:SF34">
    <property type="entry name" value="DNA MISMATCH REPAIR PROTEIN MSH1, MITOCHONDRIAL"/>
    <property type="match status" value="1"/>
</dbReference>
<evidence type="ECO:0000256" key="5">
    <source>
        <dbReference type="ARBA" id="ARBA00022840"/>
    </source>
</evidence>
<dbReference type="SUPFAM" id="SSF53150">
    <property type="entry name" value="DNA repair protein MutS, domain II"/>
    <property type="match status" value="1"/>
</dbReference>
<evidence type="ECO:0000313" key="13">
    <source>
        <dbReference type="Proteomes" id="UP000321807"/>
    </source>
</evidence>
<keyword evidence="4 9" id="KW-0227">DNA damage</keyword>
<dbReference type="InterPro" id="IPR005748">
    <property type="entry name" value="DNA_mismatch_repair_MutS"/>
</dbReference>
<evidence type="ECO:0000256" key="3">
    <source>
        <dbReference type="ARBA" id="ARBA00022741"/>
    </source>
</evidence>
<evidence type="ECO:0000256" key="1">
    <source>
        <dbReference type="ARBA" id="ARBA00006271"/>
    </source>
</evidence>
<dbReference type="InterPro" id="IPR007696">
    <property type="entry name" value="DNA_mismatch_repair_MutS_core"/>
</dbReference>
<dbReference type="Proteomes" id="UP000321807">
    <property type="component" value="Chromosome"/>
</dbReference>
<dbReference type="SUPFAM" id="SSF52540">
    <property type="entry name" value="P-loop containing nucleoside triphosphate hydrolases"/>
    <property type="match status" value="1"/>
</dbReference>
<feature type="binding site" evidence="9">
    <location>
        <begin position="616"/>
        <end position="623"/>
    </location>
    <ligand>
        <name>ATP</name>
        <dbReference type="ChEBI" id="CHEBI:30616"/>
    </ligand>
</feature>
<sequence>MSQDDLSQHTPLMRQFLTAKAAHPDVLLFFRMGDFYELFYDDARKAARLLDITLTQRGQSAGQPIPMAGVPHHAVENYLARLVRLGESVAICEQVGDPALAKGIVERKVVRIVTPGTVTDAALLEDRRDNLLLAMSAGARGDYGLAWVDLSSGRFLLSEVPNAEALAAELARLQPVETLVDENVAWPKLVSALPGLRKRPPWHFDADAAKRELNRFFGTRDLGGFGVEGLSLAVAAAGCLLGYVEETQKSALPHLSGMAVEAASETIALDAATRRNLELDTHPSGRTEHTLLGVLDETVTPMGARALRRWLNRPLRSRDVLRGRHQAIGALIDNRRYEPLRDQLRGVGDLERILARVALRSARPRDLSTLRDGLLAAPELRGHIKDLDSPLLHTLVERIGDHAETAALLASAVIEQPPALQRDGGVIADGYDAELDELRRLSTHADQYLVELEEREKASSGISALKVGYNRVHGYYIEIGKAHSDKVPTHYTRRQTTKNAERYITEELKQFEDKVLSAKERSLMRERALYEALLDLLIEKLEPLKQAASAIAELDVLATLTERAEALDWSMPELTDVPGIAIERGRHPVVEKVRDEPFEPNNLMLGDDRRMLVITGPNMGGKSTYMRQNALIVLLAHIGSYVPATRAVIGPIDRIFTRIGAGDDLSRGQSTFMVEMSETANILHNATEHSLVLMDEVGRGTSTYDGLSLARAAAVHLARHCRAYTLFATHYFELTELATEFPAIANVHLDAVEYGDQLVFMHAVKDGPANQSFGLQVAALAGLPKAVIADARRTLAELERGMHQQANAPAPNAEASPQLGLFAPSTPSAVERMLDEVDPDTLSPREALETLYRLKSLG</sequence>
<dbReference type="InterPro" id="IPR007861">
    <property type="entry name" value="DNA_mismatch_repair_MutS_clamp"/>
</dbReference>
<dbReference type="KEGG" id="rgl:CS053_07395"/>
<dbReference type="SUPFAM" id="SSF55271">
    <property type="entry name" value="DNA repair protein MutS, domain I"/>
    <property type="match status" value="1"/>
</dbReference>
<reference evidence="12 13" key="1">
    <citation type="submission" date="2019-08" db="EMBL/GenBank/DDBJ databases">
        <title>Complete genome sequence of Rhodanobacter glycinis strain T01E-68 isolated from tomato root.</title>
        <authorList>
            <person name="Weon H.-Y."/>
            <person name="Lee S.A."/>
        </authorList>
    </citation>
    <scope>NUCLEOTIDE SEQUENCE [LARGE SCALE GENOMIC DNA]</scope>
    <source>
        <strain evidence="12 13">T01E-68</strain>
    </source>
</reference>
<dbReference type="Gene3D" id="3.30.420.110">
    <property type="entry name" value="MutS, connector domain"/>
    <property type="match status" value="1"/>
</dbReference>
<protein>
    <recommendedName>
        <fullName evidence="2 9">DNA mismatch repair protein MutS</fullName>
    </recommendedName>
</protein>
<dbReference type="FunFam" id="1.10.1420.10:FF:000002">
    <property type="entry name" value="DNA mismatch repair protein MutS"/>
    <property type="match status" value="1"/>
</dbReference>
<dbReference type="InterPro" id="IPR016151">
    <property type="entry name" value="DNA_mismatch_repair_MutS_N"/>
</dbReference>
<dbReference type="InterPro" id="IPR007695">
    <property type="entry name" value="DNA_mismatch_repair_MutS-lik_N"/>
</dbReference>
<dbReference type="Pfam" id="PF05192">
    <property type="entry name" value="MutS_III"/>
    <property type="match status" value="1"/>
</dbReference>
<evidence type="ECO:0000313" key="12">
    <source>
        <dbReference type="EMBL" id="QEE24350.1"/>
    </source>
</evidence>
<keyword evidence="7 9" id="KW-0234">DNA repair</keyword>
<dbReference type="GO" id="GO:0006298">
    <property type="term" value="P:mismatch repair"/>
    <property type="evidence" value="ECO:0007669"/>
    <property type="project" value="UniProtKB-UniRule"/>
</dbReference>
<dbReference type="Pfam" id="PF00488">
    <property type="entry name" value="MutS_V"/>
    <property type="match status" value="1"/>
</dbReference>
<dbReference type="HAMAP" id="MF_00096">
    <property type="entry name" value="MutS"/>
    <property type="match status" value="1"/>
</dbReference>
<keyword evidence="3 9" id="KW-0547">Nucleotide-binding</keyword>
<evidence type="ECO:0000256" key="8">
    <source>
        <dbReference type="ARBA" id="ARBA00024647"/>
    </source>
</evidence>
<evidence type="ECO:0000259" key="11">
    <source>
        <dbReference type="PROSITE" id="PS00486"/>
    </source>
</evidence>
<dbReference type="InterPro" id="IPR017261">
    <property type="entry name" value="DNA_mismatch_repair_MutS/MSH"/>
</dbReference>
<dbReference type="PANTHER" id="PTHR11361">
    <property type="entry name" value="DNA MISMATCH REPAIR PROTEIN MUTS FAMILY MEMBER"/>
    <property type="match status" value="1"/>
</dbReference>
<dbReference type="Gene3D" id="3.40.1170.10">
    <property type="entry name" value="DNA repair protein MutS, domain I"/>
    <property type="match status" value="1"/>
</dbReference>
<dbReference type="GO" id="GO:0003684">
    <property type="term" value="F:damaged DNA binding"/>
    <property type="evidence" value="ECO:0007669"/>
    <property type="project" value="UniProtKB-UniRule"/>
</dbReference>
<dbReference type="AlphaFoldDB" id="A0A5B9E1G3"/>
<dbReference type="RefSeq" id="WP_147626966.1">
    <property type="nucleotide sequence ID" value="NZ_CP042807.1"/>
</dbReference>
<dbReference type="NCBIfam" id="NF003810">
    <property type="entry name" value="PRK05399.1"/>
    <property type="match status" value="1"/>
</dbReference>
<dbReference type="SMART" id="SM00534">
    <property type="entry name" value="MUTSac"/>
    <property type="match status" value="1"/>
</dbReference>
<dbReference type="PROSITE" id="PS00486">
    <property type="entry name" value="DNA_MISMATCH_REPAIR_2"/>
    <property type="match status" value="1"/>
</dbReference>
<name>A0A5B9E1G3_9GAMM</name>
<dbReference type="SMART" id="SM00533">
    <property type="entry name" value="MUTSd"/>
    <property type="match status" value="1"/>
</dbReference>
<evidence type="ECO:0000256" key="4">
    <source>
        <dbReference type="ARBA" id="ARBA00022763"/>
    </source>
</evidence>
<evidence type="ECO:0000256" key="2">
    <source>
        <dbReference type="ARBA" id="ARBA00021982"/>
    </source>
</evidence>
<organism evidence="12 13">
    <name type="scientific">Rhodanobacter glycinis</name>
    <dbReference type="NCBI Taxonomy" id="582702"/>
    <lineage>
        <taxon>Bacteria</taxon>
        <taxon>Pseudomonadati</taxon>
        <taxon>Pseudomonadota</taxon>
        <taxon>Gammaproteobacteria</taxon>
        <taxon>Lysobacterales</taxon>
        <taxon>Rhodanobacteraceae</taxon>
        <taxon>Rhodanobacter</taxon>
    </lineage>
</organism>
<dbReference type="GO" id="GO:0140664">
    <property type="term" value="F:ATP-dependent DNA damage sensor activity"/>
    <property type="evidence" value="ECO:0007669"/>
    <property type="project" value="InterPro"/>
</dbReference>
<dbReference type="PIRSF" id="PIRSF037677">
    <property type="entry name" value="DNA_mis_repair_Msh6"/>
    <property type="match status" value="1"/>
</dbReference>
<dbReference type="InterPro" id="IPR027417">
    <property type="entry name" value="P-loop_NTPase"/>
</dbReference>
<dbReference type="FunFam" id="3.40.1170.10:FF:000001">
    <property type="entry name" value="DNA mismatch repair protein MutS"/>
    <property type="match status" value="1"/>
</dbReference>
<evidence type="ECO:0000256" key="9">
    <source>
        <dbReference type="HAMAP-Rule" id="MF_00096"/>
    </source>
</evidence>
<dbReference type="InterPro" id="IPR007860">
    <property type="entry name" value="DNA_mmatch_repair_MutS_con_dom"/>
</dbReference>
<dbReference type="Gene3D" id="6.10.140.430">
    <property type="match status" value="1"/>
</dbReference>
<dbReference type="EMBL" id="CP042807">
    <property type="protein sequence ID" value="QEE24350.1"/>
    <property type="molecule type" value="Genomic_DNA"/>
</dbReference>
<keyword evidence="6 9" id="KW-0238">DNA-binding</keyword>
<comment type="function">
    <text evidence="8 9">This protein is involved in the repair of mismatches in DNA. It is possible that it carries out the mismatch recognition step. This protein has a weak ATPase activity.</text>
</comment>
<dbReference type="NCBIfam" id="TIGR01070">
    <property type="entry name" value="mutS1"/>
    <property type="match status" value="1"/>
</dbReference>
<dbReference type="Pfam" id="PF01624">
    <property type="entry name" value="MutS_I"/>
    <property type="match status" value="1"/>
</dbReference>
<dbReference type="GO" id="GO:0030983">
    <property type="term" value="F:mismatched DNA binding"/>
    <property type="evidence" value="ECO:0007669"/>
    <property type="project" value="InterPro"/>
</dbReference>
<dbReference type="InterPro" id="IPR036187">
    <property type="entry name" value="DNA_mismatch_repair_MutS_sf"/>
</dbReference>
<evidence type="ECO:0000256" key="10">
    <source>
        <dbReference type="RuleBase" id="RU003756"/>
    </source>
</evidence>
<dbReference type="InterPro" id="IPR045076">
    <property type="entry name" value="MutS"/>
</dbReference>
<dbReference type="Pfam" id="PF05188">
    <property type="entry name" value="MutS_II"/>
    <property type="match status" value="1"/>
</dbReference>
<dbReference type="GO" id="GO:0005524">
    <property type="term" value="F:ATP binding"/>
    <property type="evidence" value="ECO:0007669"/>
    <property type="project" value="UniProtKB-UniRule"/>
</dbReference>
<feature type="domain" description="DNA mismatch repair proteins mutS family" evidence="11">
    <location>
        <begin position="690"/>
        <end position="706"/>
    </location>
</feature>
<dbReference type="Pfam" id="PF05190">
    <property type="entry name" value="MutS_IV"/>
    <property type="match status" value="1"/>
</dbReference>
<dbReference type="Gene3D" id="3.40.50.300">
    <property type="entry name" value="P-loop containing nucleotide triphosphate hydrolases"/>
    <property type="match status" value="1"/>
</dbReference>
<dbReference type="FunFam" id="3.40.50.300:FF:000283">
    <property type="entry name" value="DNA mismatch repair protein MutS"/>
    <property type="match status" value="1"/>
</dbReference>
<dbReference type="InterPro" id="IPR000432">
    <property type="entry name" value="DNA_mismatch_repair_MutS_C"/>
</dbReference>
<gene>
    <name evidence="9 12" type="primary">mutS</name>
    <name evidence="12" type="ORF">CS053_07395</name>
</gene>
<dbReference type="InterPro" id="IPR036678">
    <property type="entry name" value="MutS_con_dom_sf"/>
</dbReference>
<evidence type="ECO:0000256" key="6">
    <source>
        <dbReference type="ARBA" id="ARBA00023125"/>
    </source>
</evidence>
<proteinExistence type="inferred from homology"/>
<evidence type="ECO:0000256" key="7">
    <source>
        <dbReference type="ARBA" id="ARBA00023204"/>
    </source>
</evidence>
<comment type="similarity">
    <text evidence="1 9 10">Belongs to the DNA mismatch repair MutS family.</text>
</comment>
<dbReference type="GO" id="GO:0005829">
    <property type="term" value="C:cytosol"/>
    <property type="evidence" value="ECO:0007669"/>
    <property type="project" value="TreeGrafter"/>
</dbReference>
<accession>A0A5B9E1G3</accession>
<dbReference type="CDD" id="cd03284">
    <property type="entry name" value="ABC_MutS1"/>
    <property type="match status" value="1"/>
</dbReference>